<dbReference type="UniPathway" id="UPA00143"/>
<comment type="similarity">
    <text evidence="1">Belongs to the E3 ubiquitin-protein ligase UBR1-like family.</text>
</comment>
<dbReference type="PANTHER" id="PTHR21497">
    <property type="entry name" value="UBIQUITIN LIGASE E3 ALPHA-RELATED"/>
    <property type="match status" value="1"/>
</dbReference>
<organism evidence="2">
    <name type="scientific">Heligmosomoides polygyrus</name>
    <name type="common">Parasitic roundworm</name>
    <dbReference type="NCBI Taxonomy" id="6339"/>
    <lineage>
        <taxon>Eukaryota</taxon>
        <taxon>Metazoa</taxon>
        <taxon>Ecdysozoa</taxon>
        <taxon>Nematoda</taxon>
        <taxon>Chromadorea</taxon>
        <taxon>Rhabditida</taxon>
        <taxon>Rhabditina</taxon>
        <taxon>Rhabditomorpha</taxon>
        <taxon>Strongyloidea</taxon>
        <taxon>Heligmosomidae</taxon>
        <taxon>Heligmosomoides</taxon>
    </lineage>
</organism>
<gene>
    <name evidence="2" type="ORF">HPBE_LOCUS16188</name>
</gene>
<comment type="function">
    <text evidence="1">Ubiquitin ligase protein which is a component of the N-end rule pathway. Recognizes and binds to proteins bearing specific N-terminal residues that are destabilizing according to the N-end rule, leading to their ubiquitination and subsequent degradation.</text>
</comment>
<comment type="catalytic activity">
    <reaction evidence="1">
        <text>S-ubiquitinyl-[E2 ubiquitin-conjugating enzyme]-L-cysteine + [acceptor protein]-L-lysine = [E2 ubiquitin-conjugating enzyme]-L-cysteine + N(6)-ubiquitinyl-[acceptor protein]-L-lysine.</text>
        <dbReference type="EC" id="2.3.2.27"/>
    </reaction>
</comment>
<evidence type="ECO:0000256" key="1">
    <source>
        <dbReference type="RuleBase" id="RU366018"/>
    </source>
</evidence>
<dbReference type="InterPro" id="IPR039164">
    <property type="entry name" value="UBR1-like"/>
</dbReference>
<sequence>MKSGVTEYEVTNNGLCDNMVPSEEPELSLLDLDKSEGQTVDRNFIRNWKVARDELVRRTLFYSDIIGMSTSVELKTCGHTVHLKCFNAYRETVRNDQRMSESRRSIRDVSCFLCRFSVNALLPLRIDWGFETANRETLVDDRQKTSDDYRPYLEHFTEHIYDLMDARYWNKQDDDSATIFQVQTQLVALMKATVERCILLKKINVPERRKGTRSSVTDEDGMNQTHDRENRWHRCIQGIEDGVHQSILVQIVEEESLTFSDDDLINVTDIRKEDLIALQSVPLLLFDLKSLLVRLSAFVLDNQHFSVDDKKSKAVQSLGSKPAFGRMCENGAAPTDEELPVYAGRYRSWEELGEPLH</sequence>
<keyword evidence="1" id="KW-0833">Ubl conjugation pathway</keyword>
<dbReference type="OrthoDB" id="15304at2759"/>
<keyword evidence="1" id="KW-0808">Transferase</keyword>
<proteinExistence type="inferred from homology"/>
<evidence type="ECO:0000313" key="3">
    <source>
        <dbReference type="Proteomes" id="UP000050761"/>
    </source>
</evidence>
<dbReference type="GO" id="GO:0000151">
    <property type="term" value="C:ubiquitin ligase complex"/>
    <property type="evidence" value="ECO:0007669"/>
    <property type="project" value="TreeGrafter"/>
</dbReference>
<dbReference type="EMBL" id="UZAH01029280">
    <property type="protein sequence ID" value="VDP05214.1"/>
    <property type="molecule type" value="Genomic_DNA"/>
</dbReference>
<keyword evidence="1" id="KW-0863">Zinc-finger</keyword>
<dbReference type="GO" id="GO:0005737">
    <property type="term" value="C:cytoplasm"/>
    <property type="evidence" value="ECO:0007669"/>
    <property type="project" value="TreeGrafter"/>
</dbReference>
<keyword evidence="1" id="KW-0862">Zinc</keyword>
<dbReference type="WBParaSite" id="HPBE_0001618901-mRNA-1">
    <property type="protein sequence ID" value="HPBE_0001618901-mRNA-1"/>
    <property type="gene ID" value="HPBE_0001618901"/>
</dbReference>
<reference evidence="4" key="2">
    <citation type="submission" date="2019-09" db="UniProtKB">
        <authorList>
            <consortium name="WormBaseParasite"/>
        </authorList>
    </citation>
    <scope>IDENTIFICATION</scope>
</reference>
<dbReference type="EC" id="2.3.2.27" evidence="1"/>
<evidence type="ECO:0000313" key="4">
    <source>
        <dbReference type="WBParaSite" id="HPBE_0001618901-mRNA-1"/>
    </source>
</evidence>
<dbReference type="GO" id="GO:0061630">
    <property type="term" value="F:ubiquitin protein ligase activity"/>
    <property type="evidence" value="ECO:0007669"/>
    <property type="project" value="UniProtKB-UniRule"/>
</dbReference>
<dbReference type="GO" id="GO:0016567">
    <property type="term" value="P:protein ubiquitination"/>
    <property type="evidence" value="ECO:0007669"/>
    <property type="project" value="UniProtKB-UniRule"/>
</dbReference>
<name>A0A3P8BIS7_HELPZ</name>
<dbReference type="GO" id="GO:0071596">
    <property type="term" value="P:ubiquitin-dependent protein catabolic process via the N-end rule pathway"/>
    <property type="evidence" value="ECO:0007669"/>
    <property type="project" value="UniProtKB-UniRule"/>
</dbReference>
<protein>
    <recommendedName>
        <fullName evidence="1">E3 ubiquitin-protein ligase</fullName>
        <ecNumber evidence="1">2.3.2.27</ecNumber>
    </recommendedName>
</protein>
<dbReference type="GO" id="GO:0008270">
    <property type="term" value="F:zinc ion binding"/>
    <property type="evidence" value="ECO:0007669"/>
    <property type="project" value="UniProtKB-UniRule"/>
</dbReference>
<dbReference type="AlphaFoldDB" id="A0A3P8BIS7"/>
<dbReference type="PANTHER" id="PTHR21497:SF39">
    <property type="entry name" value="E3 UBIQUITIN-PROTEIN LIGASE UBR3"/>
    <property type="match status" value="1"/>
</dbReference>
<comment type="pathway">
    <text evidence="1">Protein modification; protein ubiquitination.</text>
</comment>
<accession>A0A3P8BIS7</accession>
<evidence type="ECO:0000313" key="2">
    <source>
        <dbReference type="EMBL" id="VDP05214.1"/>
    </source>
</evidence>
<dbReference type="Proteomes" id="UP000050761">
    <property type="component" value="Unassembled WGS sequence"/>
</dbReference>
<keyword evidence="1" id="KW-0479">Metal-binding</keyword>
<keyword evidence="3" id="KW-1185">Reference proteome</keyword>
<reference evidence="2 3" key="1">
    <citation type="submission" date="2018-11" db="EMBL/GenBank/DDBJ databases">
        <authorList>
            <consortium name="Pathogen Informatics"/>
        </authorList>
    </citation>
    <scope>NUCLEOTIDE SEQUENCE [LARGE SCALE GENOMIC DNA]</scope>
</reference>